<feature type="signal peptide" evidence="1">
    <location>
        <begin position="1"/>
        <end position="21"/>
    </location>
</feature>
<evidence type="ECO:0000313" key="2">
    <source>
        <dbReference type="EMBL" id="MPB99832.1"/>
    </source>
</evidence>
<organism evidence="2 3">
    <name type="scientific">Campylobacter subantarcticus</name>
    <dbReference type="NCBI Taxonomy" id="497724"/>
    <lineage>
        <taxon>Bacteria</taxon>
        <taxon>Pseudomonadati</taxon>
        <taxon>Campylobacterota</taxon>
        <taxon>Epsilonproteobacteria</taxon>
        <taxon>Campylobacterales</taxon>
        <taxon>Campylobacteraceae</taxon>
        <taxon>Campylobacter</taxon>
    </lineage>
</organism>
<dbReference type="RefSeq" id="WP_043020061.1">
    <property type="nucleotide sequence ID" value="NZ_AACKMW020000043.1"/>
</dbReference>
<sequence length="165" mass="18917">MVATKIFYCFLALISIFFLNACSNNEFKTLNSKYNYIFDYDGFKKTLKIQNSNHAYALFFLTQDCGACDAQIPILNELYKERKFLILAVLNGVKLKEDAQKILLEKKLDLPLIYEAKASSFLSKAVGGIYGVPVIVFFDEKGNRYEKFIGFTPKSILENKTKFLQ</sequence>
<reference evidence="2" key="1">
    <citation type="submission" date="2019-08" db="EMBL/GenBank/DDBJ databases">
        <title>Rapid identification of Enteric Bacteria from Whole Genome Sequences (WGS) using Average Nucleotide Identity (ANI).</title>
        <authorList>
            <person name="Lane C."/>
        </authorList>
    </citation>
    <scope>NUCLEOTIDE SEQUENCE [LARGE SCALE GENOMIC DNA]</scope>
    <source>
        <strain evidence="2">2010D-8461</strain>
    </source>
</reference>
<dbReference type="Proteomes" id="UP000364097">
    <property type="component" value="Unassembled WGS sequence"/>
</dbReference>
<dbReference type="EMBL" id="AACKMW020000043">
    <property type="protein sequence ID" value="MPB99832.1"/>
    <property type="molecule type" value="Genomic_DNA"/>
</dbReference>
<evidence type="ECO:0000256" key="1">
    <source>
        <dbReference type="SAM" id="SignalP"/>
    </source>
</evidence>
<dbReference type="InterPro" id="IPR036249">
    <property type="entry name" value="Thioredoxin-like_sf"/>
</dbReference>
<comment type="caution">
    <text evidence="2">The sequence shown here is derived from an EMBL/GenBank/DDBJ whole genome shotgun (WGS) entry which is preliminary data.</text>
</comment>
<dbReference type="SUPFAM" id="SSF52833">
    <property type="entry name" value="Thioredoxin-like"/>
    <property type="match status" value="1"/>
</dbReference>
<dbReference type="Gene3D" id="3.40.30.10">
    <property type="entry name" value="Glutaredoxin"/>
    <property type="match status" value="1"/>
</dbReference>
<accession>A0ABW9N6U9</accession>
<feature type="chain" id="PRO_5046756705" evidence="1">
    <location>
        <begin position="22"/>
        <end position="165"/>
    </location>
</feature>
<gene>
    <name evidence="2" type="ORF">A0Z09_007255</name>
</gene>
<keyword evidence="3" id="KW-1185">Reference proteome</keyword>
<protein>
    <submittedName>
        <fullName evidence="2">Protein disulfide reductase, TlpA family</fullName>
    </submittedName>
</protein>
<evidence type="ECO:0000313" key="3">
    <source>
        <dbReference type="Proteomes" id="UP000364097"/>
    </source>
</evidence>
<name>A0ABW9N6U9_9BACT</name>
<keyword evidence="1" id="KW-0732">Signal</keyword>
<proteinExistence type="predicted"/>